<proteinExistence type="predicted"/>
<evidence type="ECO:0000313" key="2">
    <source>
        <dbReference type="Proteomes" id="UP000632849"/>
    </source>
</evidence>
<gene>
    <name evidence="1" type="ORF">GCM10017667_53490</name>
</gene>
<keyword evidence="2" id="KW-1185">Reference proteome</keyword>
<evidence type="ECO:0000313" key="1">
    <source>
        <dbReference type="EMBL" id="GHG13090.1"/>
    </source>
</evidence>
<dbReference type="Proteomes" id="UP000632849">
    <property type="component" value="Unassembled WGS sequence"/>
</dbReference>
<dbReference type="InterPro" id="IPR024078">
    <property type="entry name" value="LmbE-like_dom_sf"/>
</dbReference>
<dbReference type="Gene3D" id="3.40.50.10320">
    <property type="entry name" value="LmbE-like"/>
    <property type="match status" value="1"/>
</dbReference>
<dbReference type="EMBL" id="BNBE01000002">
    <property type="protein sequence ID" value="GHG13090.1"/>
    <property type="molecule type" value="Genomic_DNA"/>
</dbReference>
<organism evidence="1 2">
    <name type="scientific">Streptomyces filamentosus</name>
    <name type="common">Streptomyces roseosporus</name>
    <dbReference type="NCBI Taxonomy" id="67294"/>
    <lineage>
        <taxon>Bacteria</taxon>
        <taxon>Bacillati</taxon>
        <taxon>Actinomycetota</taxon>
        <taxon>Actinomycetes</taxon>
        <taxon>Kitasatosporales</taxon>
        <taxon>Streptomycetaceae</taxon>
        <taxon>Streptomyces</taxon>
    </lineage>
</organism>
<reference evidence="1" key="1">
    <citation type="journal article" date="2014" name="Int. J. Syst. Evol. Microbiol.">
        <title>Complete genome sequence of Corynebacterium casei LMG S-19264T (=DSM 44701T), isolated from a smear-ripened cheese.</title>
        <authorList>
            <consortium name="US DOE Joint Genome Institute (JGI-PGF)"/>
            <person name="Walter F."/>
            <person name="Albersmeier A."/>
            <person name="Kalinowski J."/>
            <person name="Ruckert C."/>
        </authorList>
    </citation>
    <scope>NUCLEOTIDE SEQUENCE</scope>
    <source>
        <strain evidence="1">JCM 4122</strain>
    </source>
</reference>
<dbReference type="SUPFAM" id="SSF102588">
    <property type="entry name" value="LmbE-like"/>
    <property type="match status" value="1"/>
</dbReference>
<sequence length="127" mass="13509">MTLLAVEAAAHGCLYPEAGPPWEVSALYAATHSKSGVGLLGPLLERVGKSVLAVDDTLATARVDVTPWADIKWAAVLAHRGEVARERPLPGILARLSEAERRQIICLEQFTRIGFGPAPTATDQLTA</sequence>
<dbReference type="AlphaFoldDB" id="A0A919BUZ6"/>
<protein>
    <submittedName>
        <fullName evidence="1">Uncharacterized protein</fullName>
    </submittedName>
</protein>
<accession>A0A919BUZ6</accession>
<reference evidence="1" key="2">
    <citation type="submission" date="2020-09" db="EMBL/GenBank/DDBJ databases">
        <authorList>
            <person name="Sun Q."/>
            <person name="Ohkuma M."/>
        </authorList>
    </citation>
    <scope>NUCLEOTIDE SEQUENCE</scope>
    <source>
        <strain evidence="1">JCM 4122</strain>
    </source>
</reference>
<name>A0A919BUZ6_STRFL</name>
<comment type="caution">
    <text evidence="1">The sequence shown here is derived from an EMBL/GenBank/DDBJ whole genome shotgun (WGS) entry which is preliminary data.</text>
</comment>